<dbReference type="Gene3D" id="1.20.120.1630">
    <property type="match status" value="1"/>
</dbReference>
<feature type="transmembrane region" description="Helical" evidence="10">
    <location>
        <begin position="16"/>
        <end position="36"/>
    </location>
</feature>
<organism evidence="11 12">
    <name type="scientific">Ficus carica</name>
    <name type="common">Common fig</name>
    <dbReference type="NCBI Taxonomy" id="3494"/>
    <lineage>
        <taxon>Eukaryota</taxon>
        <taxon>Viridiplantae</taxon>
        <taxon>Streptophyta</taxon>
        <taxon>Embryophyta</taxon>
        <taxon>Tracheophyta</taxon>
        <taxon>Spermatophyta</taxon>
        <taxon>Magnoliopsida</taxon>
        <taxon>eudicotyledons</taxon>
        <taxon>Gunneridae</taxon>
        <taxon>Pentapetalae</taxon>
        <taxon>rosids</taxon>
        <taxon>fabids</taxon>
        <taxon>Rosales</taxon>
        <taxon>Moraceae</taxon>
        <taxon>Ficeae</taxon>
        <taxon>Ficus</taxon>
    </lineage>
</organism>
<evidence type="ECO:0000256" key="8">
    <source>
        <dbReference type="ARBA" id="ARBA00022989"/>
    </source>
</evidence>
<evidence type="ECO:0000313" key="11">
    <source>
        <dbReference type="EMBL" id="GMN52579.1"/>
    </source>
</evidence>
<keyword evidence="10" id="KW-0256">Endoplasmic reticulum</keyword>
<dbReference type="EC" id="2.1.1.100" evidence="3 10"/>
<dbReference type="Proteomes" id="UP001187192">
    <property type="component" value="Unassembled WGS sequence"/>
</dbReference>
<accession>A0AA88AHA8</accession>
<gene>
    <name evidence="11" type="ORF">TIFTF001_021725</name>
</gene>
<keyword evidence="8 10" id="KW-1133">Transmembrane helix</keyword>
<comment type="similarity">
    <text evidence="2 10">Belongs to the class VI-like SAM-binding methyltransferase superfamily. Isoprenylcysteine carboxyl methyltransferase family.</text>
</comment>
<comment type="subcellular location">
    <subcellularLocation>
        <location evidence="10">Endoplasmic reticulum membrane</location>
        <topology evidence="10">Multi-pass membrane protein</topology>
    </subcellularLocation>
    <subcellularLocation>
        <location evidence="1">Membrane</location>
        <topology evidence="1">Multi-pass membrane protein</topology>
    </subcellularLocation>
</comment>
<keyword evidence="9 10" id="KW-0472">Membrane</keyword>
<keyword evidence="6 10" id="KW-0949">S-adenosyl-L-methionine</keyword>
<dbReference type="InterPro" id="IPR007269">
    <property type="entry name" value="ICMT_MeTrfase"/>
</dbReference>
<keyword evidence="12" id="KW-1185">Reference proteome</keyword>
<evidence type="ECO:0000256" key="2">
    <source>
        <dbReference type="ARBA" id="ARBA00009140"/>
    </source>
</evidence>
<dbReference type="Pfam" id="PF04140">
    <property type="entry name" value="ICMT"/>
    <property type="match status" value="1"/>
</dbReference>
<comment type="cofactor">
    <cofactor evidence="10">
        <name>Zn(2+)</name>
        <dbReference type="ChEBI" id="CHEBI:29105"/>
    </cofactor>
    <text evidence="10">Divalent metal cations. Probably Zn(2+).</text>
</comment>
<keyword evidence="4 10" id="KW-0489">Methyltransferase</keyword>
<evidence type="ECO:0000256" key="5">
    <source>
        <dbReference type="ARBA" id="ARBA00022679"/>
    </source>
</evidence>
<feature type="transmembrane region" description="Helical" evidence="10">
    <location>
        <begin position="76"/>
        <end position="96"/>
    </location>
</feature>
<dbReference type="PANTHER" id="PTHR12714">
    <property type="entry name" value="PROTEIN-S ISOPRENYLCYSTEINE O-METHYLTRANSFERASE"/>
    <property type="match status" value="1"/>
</dbReference>
<evidence type="ECO:0000256" key="10">
    <source>
        <dbReference type="RuleBase" id="RU362022"/>
    </source>
</evidence>
<reference evidence="11" key="1">
    <citation type="submission" date="2023-07" db="EMBL/GenBank/DDBJ databases">
        <title>draft genome sequence of fig (Ficus carica).</title>
        <authorList>
            <person name="Takahashi T."/>
            <person name="Nishimura K."/>
        </authorList>
    </citation>
    <scope>NUCLEOTIDE SEQUENCE</scope>
</reference>
<evidence type="ECO:0000256" key="4">
    <source>
        <dbReference type="ARBA" id="ARBA00022603"/>
    </source>
</evidence>
<comment type="catalytic activity">
    <reaction evidence="10">
        <text>[protein]-C-terminal S-[(2E,6E)-farnesyl]-L-cysteine + S-adenosyl-L-methionine = [protein]-C-terminal S-[(2E,6E)-farnesyl]-L-cysteine methyl ester + S-adenosyl-L-homocysteine</text>
        <dbReference type="Rhea" id="RHEA:21672"/>
        <dbReference type="Rhea" id="RHEA-COMP:12125"/>
        <dbReference type="Rhea" id="RHEA-COMP:12126"/>
        <dbReference type="ChEBI" id="CHEBI:57856"/>
        <dbReference type="ChEBI" id="CHEBI:59789"/>
        <dbReference type="ChEBI" id="CHEBI:90510"/>
        <dbReference type="ChEBI" id="CHEBI:90511"/>
        <dbReference type="EC" id="2.1.1.100"/>
    </reaction>
</comment>
<keyword evidence="7 10" id="KW-0812">Transmembrane</keyword>
<protein>
    <recommendedName>
        <fullName evidence="3 10">Protein-S-isoprenylcysteine O-methyltransferase</fullName>
        <ecNumber evidence="3 10">2.1.1.100</ecNumber>
    </recommendedName>
</protein>
<feature type="transmembrane region" description="Helical" evidence="10">
    <location>
        <begin position="42"/>
        <end position="64"/>
    </location>
</feature>
<dbReference type="EMBL" id="BTGU01000042">
    <property type="protein sequence ID" value="GMN52579.1"/>
    <property type="molecule type" value="Genomic_DNA"/>
</dbReference>
<evidence type="ECO:0000256" key="6">
    <source>
        <dbReference type="ARBA" id="ARBA00022691"/>
    </source>
</evidence>
<dbReference type="PROSITE" id="PS51564">
    <property type="entry name" value="SAM_ICMT"/>
    <property type="match status" value="1"/>
</dbReference>
<name>A0AA88AHA8_FICCA</name>
<evidence type="ECO:0000256" key="3">
    <source>
        <dbReference type="ARBA" id="ARBA00012151"/>
    </source>
</evidence>
<evidence type="ECO:0000256" key="9">
    <source>
        <dbReference type="ARBA" id="ARBA00023136"/>
    </source>
</evidence>
<dbReference type="InterPro" id="IPR025770">
    <property type="entry name" value="PPMT_MeTrfase"/>
</dbReference>
<feature type="transmembrane region" description="Helical" evidence="10">
    <location>
        <begin position="135"/>
        <end position="163"/>
    </location>
</feature>
<keyword evidence="5" id="KW-0808">Transferase</keyword>
<dbReference type="GO" id="GO:0032259">
    <property type="term" value="P:methylation"/>
    <property type="evidence" value="ECO:0007669"/>
    <property type="project" value="UniProtKB-KW"/>
</dbReference>
<evidence type="ECO:0000256" key="7">
    <source>
        <dbReference type="ARBA" id="ARBA00022692"/>
    </source>
</evidence>
<dbReference type="GO" id="GO:0004671">
    <property type="term" value="F:protein C-terminal S-isoprenylcysteine carboxyl O-methyltransferase activity"/>
    <property type="evidence" value="ECO:0007669"/>
    <property type="project" value="UniProtKB-EC"/>
</dbReference>
<dbReference type="PANTHER" id="PTHR12714:SF9">
    <property type="entry name" value="PROTEIN-S-ISOPRENYLCYSTEINE O-METHYLTRANSFERASE"/>
    <property type="match status" value="1"/>
</dbReference>
<dbReference type="AlphaFoldDB" id="A0AA88AHA8"/>
<proteinExistence type="inferred from homology"/>
<comment type="caution">
    <text evidence="11">The sequence shown here is derived from an EMBL/GenBank/DDBJ whole genome shotgun (WGS) entry which is preliminary data.</text>
</comment>
<evidence type="ECO:0000313" key="12">
    <source>
        <dbReference type="Proteomes" id="UP001187192"/>
    </source>
</evidence>
<dbReference type="GO" id="GO:0005789">
    <property type="term" value="C:endoplasmic reticulum membrane"/>
    <property type="evidence" value="ECO:0007669"/>
    <property type="project" value="UniProtKB-SubCell"/>
</dbReference>
<evidence type="ECO:0000256" key="1">
    <source>
        <dbReference type="ARBA" id="ARBA00004141"/>
    </source>
</evidence>
<sequence>MMEVLTPTACTQLSEMFLAVIFFHSSEYLLAIAFHGRPNVTLGSLLISQNYLIAMIFSLVEYLIEVRVFPQLKEHWWISYFGLATVVLGEIIRKLAVITAGTAFTHMIRTRHDERHELVTHGIYRYMRHPGYSGFFIWSVGTQIMLCNPVSTIGFALVVWRFFYERIPYEERYLRRFFGFQYDAYARRLPSGVPFVR</sequence>